<feature type="non-terminal residue" evidence="1">
    <location>
        <position position="1"/>
    </location>
</feature>
<dbReference type="AlphaFoldDB" id="A0AA38GP94"/>
<evidence type="ECO:0000313" key="2">
    <source>
        <dbReference type="Proteomes" id="UP000824469"/>
    </source>
</evidence>
<proteinExistence type="predicted"/>
<sequence length="196" mass="22299">MTQMQKRKSWGRENALSLDAEEQRNIKHAKEQSIHIKLKGGGKAPCYAKWHRTLSNASHRSKDKNSVAVKTKTKIKQEIKHSFGPGNTRKRPGTVPGPVWPFLGTYPGRTCTRTGKGPMFFLKCGKHQRAALAARVVDWSLCEEVVLWKPCEAAVKFQNYAKFTYMNELKILELLKQFQDALKGLSDFGDCVHRTR</sequence>
<gene>
    <name evidence="1" type="ORF">KI387_006579</name>
</gene>
<keyword evidence="2" id="KW-1185">Reference proteome</keyword>
<evidence type="ECO:0000313" key="1">
    <source>
        <dbReference type="EMBL" id="KAH9326401.1"/>
    </source>
</evidence>
<dbReference type="EMBL" id="JAHRHJ020000002">
    <property type="protein sequence ID" value="KAH9326401.1"/>
    <property type="molecule type" value="Genomic_DNA"/>
</dbReference>
<accession>A0AA38GP94</accession>
<comment type="caution">
    <text evidence="1">The sequence shown here is derived from an EMBL/GenBank/DDBJ whole genome shotgun (WGS) entry which is preliminary data.</text>
</comment>
<name>A0AA38GP94_TAXCH</name>
<protein>
    <submittedName>
        <fullName evidence="1">Uncharacterized protein</fullName>
    </submittedName>
</protein>
<dbReference type="Proteomes" id="UP000824469">
    <property type="component" value="Unassembled WGS sequence"/>
</dbReference>
<organism evidence="1 2">
    <name type="scientific">Taxus chinensis</name>
    <name type="common">Chinese yew</name>
    <name type="synonym">Taxus wallichiana var. chinensis</name>
    <dbReference type="NCBI Taxonomy" id="29808"/>
    <lineage>
        <taxon>Eukaryota</taxon>
        <taxon>Viridiplantae</taxon>
        <taxon>Streptophyta</taxon>
        <taxon>Embryophyta</taxon>
        <taxon>Tracheophyta</taxon>
        <taxon>Spermatophyta</taxon>
        <taxon>Pinopsida</taxon>
        <taxon>Pinidae</taxon>
        <taxon>Conifers II</taxon>
        <taxon>Cupressales</taxon>
        <taxon>Taxaceae</taxon>
        <taxon>Taxus</taxon>
    </lineage>
</organism>
<reference evidence="1 2" key="1">
    <citation type="journal article" date="2021" name="Nat. Plants">
        <title>The Taxus genome provides insights into paclitaxel biosynthesis.</title>
        <authorList>
            <person name="Xiong X."/>
            <person name="Gou J."/>
            <person name="Liao Q."/>
            <person name="Li Y."/>
            <person name="Zhou Q."/>
            <person name="Bi G."/>
            <person name="Li C."/>
            <person name="Du R."/>
            <person name="Wang X."/>
            <person name="Sun T."/>
            <person name="Guo L."/>
            <person name="Liang H."/>
            <person name="Lu P."/>
            <person name="Wu Y."/>
            <person name="Zhang Z."/>
            <person name="Ro D.K."/>
            <person name="Shang Y."/>
            <person name="Huang S."/>
            <person name="Yan J."/>
        </authorList>
    </citation>
    <scope>NUCLEOTIDE SEQUENCE [LARGE SCALE GENOMIC DNA]</scope>
    <source>
        <strain evidence="1">Ta-2019</strain>
    </source>
</reference>